<dbReference type="AlphaFoldDB" id="A0A7K7NYU5"/>
<dbReference type="InterPro" id="IPR000832">
    <property type="entry name" value="GPCR_2_secretin-like"/>
</dbReference>
<dbReference type="EMBL" id="VZSQ01000547">
    <property type="protein sequence ID" value="NWZ60464.1"/>
    <property type="molecule type" value="Genomic_DNA"/>
</dbReference>
<protein>
    <submittedName>
        <fullName evidence="9">AGRE1 protein</fullName>
    </submittedName>
</protein>
<dbReference type="Gene3D" id="2.60.220.50">
    <property type="match status" value="1"/>
</dbReference>
<dbReference type="Proteomes" id="UP000585422">
    <property type="component" value="Unassembled WGS sequence"/>
</dbReference>
<evidence type="ECO:0000256" key="3">
    <source>
        <dbReference type="ARBA" id="ARBA00022989"/>
    </source>
</evidence>
<dbReference type="InterPro" id="IPR000203">
    <property type="entry name" value="GPS"/>
</dbReference>
<dbReference type="OrthoDB" id="1100386at2759"/>
<keyword evidence="4 7" id="KW-0472">Membrane</keyword>
<dbReference type="Pfam" id="PF00002">
    <property type="entry name" value="7tm_2"/>
    <property type="match status" value="1"/>
</dbReference>
<evidence type="ECO:0000313" key="10">
    <source>
        <dbReference type="Proteomes" id="UP000585422"/>
    </source>
</evidence>
<keyword evidence="3 7" id="KW-1133">Transmembrane helix</keyword>
<sequence length="122" mass="13393">VTFNTTFNITLQHRTALQVGDEPCCMSWQLMGTKGHWTPSGCTRVGGDNLHSICACNHFSAFAILMAIHPITDNFALTVVTYVGMSVSLVCLFLTIVTFLLCHSLWSVSVTLHLQLSICLFA</sequence>
<reference evidence="9 10" key="1">
    <citation type="submission" date="2019-09" db="EMBL/GenBank/DDBJ databases">
        <title>Bird 10,000 Genomes (B10K) Project - Family phase.</title>
        <authorList>
            <person name="Zhang G."/>
        </authorList>
    </citation>
    <scope>NUCLEOTIDE SEQUENCE [LARGE SCALE GENOMIC DNA]</scope>
    <source>
        <strain evidence="9">OUT-0040</strain>
        <tissue evidence="9">Blood</tissue>
    </source>
</reference>
<proteinExistence type="predicted"/>
<feature type="non-terminal residue" evidence="9">
    <location>
        <position position="122"/>
    </location>
</feature>
<feature type="non-terminal residue" evidence="9">
    <location>
        <position position="1"/>
    </location>
</feature>
<keyword evidence="10" id="KW-1185">Reference proteome</keyword>
<dbReference type="InterPro" id="IPR046338">
    <property type="entry name" value="GAIN_dom_sf"/>
</dbReference>
<dbReference type="InterPro" id="IPR001740">
    <property type="entry name" value="GPCR_2_EMR1-like_rcpt"/>
</dbReference>
<evidence type="ECO:0000259" key="8">
    <source>
        <dbReference type="PROSITE" id="PS50221"/>
    </source>
</evidence>
<evidence type="ECO:0000256" key="2">
    <source>
        <dbReference type="ARBA" id="ARBA00022692"/>
    </source>
</evidence>
<evidence type="ECO:0000256" key="7">
    <source>
        <dbReference type="SAM" id="Phobius"/>
    </source>
</evidence>
<comment type="caution">
    <text evidence="9">The sequence shown here is derived from an EMBL/GenBank/DDBJ whole genome shotgun (WGS) entry which is preliminary data.</text>
</comment>
<dbReference type="Gene3D" id="1.20.1070.10">
    <property type="entry name" value="Rhodopsin 7-helix transmembrane proteins"/>
    <property type="match status" value="1"/>
</dbReference>
<evidence type="ECO:0000313" key="9">
    <source>
        <dbReference type="EMBL" id="NWZ60464.1"/>
    </source>
</evidence>
<evidence type="ECO:0000256" key="6">
    <source>
        <dbReference type="ARBA" id="ARBA00023180"/>
    </source>
</evidence>
<accession>A0A7K7NYU5</accession>
<feature type="domain" description="GAIN-B" evidence="8">
    <location>
        <begin position="1"/>
        <end position="72"/>
    </location>
</feature>
<evidence type="ECO:0000256" key="5">
    <source>
        <dbReference type="ARBA" id="ARBA00023157"/>
    </source>
</evidence>
<dbReference type="GO" id="GO:0004930">
    <property type="term" value="F:G protein-coupled receptor activity"/>
    <property type="evidence" value="ECO:0007669"/>
    <property type="project" value="InterPro"/>
</dbReference>
<keyword evidence="2 7" id="KW-0812">Transmembrane</keyword>
<dbReference type="GO" id="GO:0007189">
    <property type="term" value="P:adenylate cyclase-activating G protein-coupled receptor signaling pathway"/>
    <property type="evidence" value="ECO:0007669"/>
    <property type="project" value="TreeGrafter"/>
</dbReference>
<organism evidence="9 10">
    <name type="scientific">Haliaeetus albicilla</name>
    <name type="common">White-tailed sea-eagle</name>
    <name type="synonym">Falco albicilla</name>
    <dbReference type="NCBI Taxonomy" id="8969"/>
    <lineage>
        <taxon>Eukaryota</taxon>
        <taxon>Metazoa</taxon>
        <taxon>Chordata</taxon>
        <taxon>Craniata</taxon>
        <taxon>Vertebrata</taxon>
        <taxon>Euteleostomi</taxon>
        <taxon>Archelosauria</taxon>
        <taxon>Archosauria</taxon>
        <taxon>Dinosauria</taxon>
        <taxon>Saurischia</taxon>
        <taxon>Theropoda</taxon>
        <taxon>Coelurosauria</taxon>
        <taxon>Aves</taxon>
        <taxon>Neognathae</taxon>
        <taxon>Neoaves</taxon>
        <taxon>Telluraves</taxon>
        <taxon>Accipitrimorphae</taxon>
        <taxon>Accipitriformes</taxon>
        <taxon>Accipitridae</taxon>
        <taxon>Accipitrinae</taxon>
        <taxon>Haliaeetus</taxon>
    </lineage>
</organism>
<dbReference type="PANTHER" id="PTHR12011:SF348">
    <property type="entry name" value="ADHESION G PROTEIN-COUPLED RECEPTOR E5"/>
    <property type="match status" value="1"/>
</dbReference>
<dbReference type="InterPro" id="IPR057244">
    <property type="entry name" value="GAIN_B"/>
</dbReference>
<name>A0A7K7NYU5_HALAL</name>
<comment type="subcellular location">
    <subcellularLocation>
        <location evidence="1">Membrane</location>
        <topology evidence="1">Multi-pass membrane protein</topology>
    </subcellularLocation>
</comment>
<dbReference type="GO" id="GO:0005886">
    <property type="term" value="C:plasma membrane"/>
    <property type="evidence" value="ECO:0007669"/>
    <property type="project" value="TreeGrafter"/>
</dbReference>
<dbReference type="PRINTS" id="PR01128">
    <property type="entry name" value="EMR1HORMONER"/>
</dbReference>
<keyword evidence="5" id="KW-1015">Disulfide bond</keyword>
<dbReference type="Pfam" id="PF01825">
    <property type="entry name" value="GPS"/>
    <property type="match status" value="1"/>
</dbReference>
<dbReference type="PROSITE" id="PS50221">
    <property type="entry name" value="GAIN_B"/>
    <property type="match status" value="1"/>
</dbReference>
<dbReference type="SMART" id="SM00303">
    <property type="entry name" value="GPS"/>
    <property type="match status" value="1"/>
</dbReference>
<feature type="transmembrane region" description="Helical" evidence="7">
    <location>
        <begin position="80"/>
        <end position="106"/>
    </location>
</feature>
<keyword evidence="6" id="KW-0325">Glycoprotein</keyword>
<evidence type="ECO:0000256" key="1">
    <source>
        <dbReference type="ARBA" id="ARBA00004141"/>
    </source>
</evidence>
<dbReference type="PANTHER" id="PTHR12011">
    <property type="entry name" value="ADHESION G-PROTEIN COUPLED RECEPTOR"/>
    <property type="match status" value="1"/>
</dbReference>
<evidence type="ECO:0000256" key="4">
    <source>
        <dbReference type="ARBA" id="ARBA00023136"/>
    </source>
</evidence>
<gene>
    <name evidence="9" type="primary">Adgre1</name>
    <name evidence="9" type="ORF">HALALB_R16108</name>
</gene>